<sequence>MLQRKEVASMPELLQEMYYGPNVQNLIESDDCKVMRLSDNSGEGMMTLYHVFPGVFLMYNDFHMKECVSGFQTDMDLLCIDHCREGRIEQEVGQNAFSYLEAGDLRVDRRIHHSGKVEFPLCHYHGISIGFQVETAAKEIPAYMKGFSVDLYELQNKYCSDRTPYVIPGEPAIEHIFSELYNVPVKIKKDYFKIKVLELLLYLDALELSGHTEERPYFYKGQVEKIKAIQSLLTQDLTKNYTLEELSAKFDIALTPMKNCFKSVYGSPIFTYMRNYRMNYAAALLKSDKSLKVADVAGLVGYDSPSKFTAAFHQTMGKTPLEYRKSII</sequence>
<protein>
    <submittedName>
        <fullName evidence="5">Transcriptional regulator, AraC family</fullName>
    </submittedName>
</protein>
<dbReference type="eggNOG" id="COG2207">
    <property type="taxonomic scope" value="Bacteria"/>
</dbReference>
<dbReference type="AlphaFoldDB" id="E2ZFR1"/>
<dbReference type="PROSITE" id="PS01124">
    <property type="entry name" value="HTH_ARAC_FAMILY_2"/>
    <property type="match status" value="1"/>
</dbReference>
<dbReference type="PRINTS" id="PR00032">
    <property type="entry name" value="HTHARAC"/>
</dbReference>
<gene>
    <name evidence="5" type="ORF">HMPREF9436_00494</name>
</gene>
<dbReference type="EMBL" id="AECU01000032">
    <property type="protein sequence ID" value="EFQ07978.1"/>
    <property type="molecule type" value="Genomic_DNA"/>
</dbReference>
<evidence type="ECO:0000313" key="6">
    <source>
        <dbReference type="Proteomes" id="UP000006028"/>
    </source>
</evidence>
<dbReference type="InterPro" id="IPR053142">
    <property type="entry name" value="PchR_regulatory_protein"/>
</dbReference>
<dbReference type="Gene3D" id="1.10.10.60">
    <property type="entry name" value="Homeodomain-like"/>
    <property type="match status" value="1"/>
</dbReference>
<name>E2ZFR1_9FIRM</name>
<dbReference type="GO" id="GO:0043565">
    <property type="term" value="F:sequence-specific DNA binding"/>
    <property type="evidence" value="ECO:0007669"/>
    <property type="project" value="InterPro"/>
</dbReference>
<evidence type="ECO:0000256" key="1">
    <source>
        <dbReference type="ARBA" id="ARBA00023015"/>
    </source>
</evidence>
<dbReference type="HOGENOM" id="CLU_052345_0_0_9"/>
<dbReference type="BioCyc" id="FCF748224-HMP:GTSS-2900-MONOMER"/>
<evidence type="ECO:0000256" key="3">
    <source>
        <dbReference type="ARBA" id="ARBA00023163"/>
    </source>
</evidence>
<dbReference type="PANTHER" id="PTHR47893:SF1">
    <property type="entry name" value="REGULATORY PROTEIN PCHR"/>
    <property type="match status" value="1"/>
</dbReference>
<dbReference type="STRING" id="748224.HMPREF9436_00494"/>
<dbReference type="PANTHER" id="PTHR47893">
    <property type="entry name" value="REGULATORY PROTEIN PCHR"/>
    <property type="match status" value="1"/>
</dbReference>
<keyword evidence="1" id="KW-0805">Transcription regulation</keyword>
<dbReference type="InterPro" id="IPR020449">
    <property type="entry name" value="Tscrpt_reg_AraC-type_HTH"/>
</dbReference>
<proteinExistence type="predicted"/>
<evidence type="ECO:0000259" key="4">
    <source>
        <dbReference type="PROSITE" id="PS01124"/>
    </source>
</evidence>
<accession>E2ZFR1</accession>
<evidence type="ECO:0000313" key="5">
    <source>
        <dbReference type="EMBL" id="EFQ07978.1"/>
    </source>
</evidence>
<evidence type="ECO:0000256" key="2">
    <source>
        <dbReference type="ARBA" id="ARBA00023125"/>
    </source>
</evidence>
<dbReference type="Pfam" id="PF12833">
    <property type="entry name" value="HTH_18"/>
    <property type="match status" value="1"/>
</dbReference>
<dbReference type="SMART" id="SM00342">
    <property type="entry name" value="HTH_ARAC"/>
    <property type="match status" value="1"/>
</dbReference>
<dbReference type="InterPro" id="IPR009057">
    <property type="entry name" value="Homeodomain-like_sf"/>
</dbReference>
<keyword evidence="2" id="KW-0238">DNA-binding</keyword>
<dbReference type="SUPFAM" id="SSF46689">
    <property type="entry name" value="Homeodomain-like"/>
    <property type="match status" value="1"/>
</dbReference>
<dbReference type="Proteomes" id="UP000006028">
    <property type="component" value="Unassembled WGS sequence"/>
</dbReference>
<reference evidence="5 6" key="1">
    <citation type="submission" date="2010-08" db="EMBL/GenBank/DDBJ databases">
        <authorList>
            <person name="Weinstock G."/>
            <person name="Sodergren E."/>
            <person name="Clifton S."/>
            <person name="Fulton L."/>
            <person name="Fulton B."/>
            <person name="Courtney L."/>
            <person name="Fronick C."/>
            <person name="Harrison M."/>
            <person name="Strong C."/>
            <person name="Farmer C."/>
            <person name="Delahaunty K."/>
            <person name="Markovic C."/>
            <person name="Hall O."/>
            <person name="Minx P."/>
            <person name="Tomlinson C."/>
            <person name="Mitreva M."/>
            <person name="Hou S."/>
            <person name="Chen J."/>
            <person name="Wollam A."/>
            <person name="Pepin K.H."/>
            <person name="Johnson M."/>
            <person name="Bhonagiri V."/>
            <person name="Zhang X."/>
            <person name="Suruliraj S."/>
            <person name="Warren W."/>
            <person name="Chinwalla A."/>
            <person name="Mardis E.R."/>
            <person name="Wilson R.K."/>
        </authorList>
    </citation>
    <scope>NUCLEOTIDE SEQUENCE [LARGE SCALE GENOMIC DNA]</scope>
    <source>
        <strain evidence="5 6">KLE1255</strain>
    </source>
</reference>
<feature type="domain" description="HTH araC/xylS-type" evidence="4">
    <location>
        <begin position="227"/>
        <end position="326"/>
    </location>
</feature>
<comment type="caution">
    <text evidence="5">The sequence shown here is derived from an EMBL/GenBank/DDBJ whole genome shotgun (WGS) entry which is preliminary data.</text>
</comment>
<dbReference type="GO" id="GO:0003700">
    <property type="term" value="F:DNA-binding transcription factor activity"/>
    <property type="evidence" value="ECO:0007669"/>
    <property type="project" value="InterPro"/>
</dbReference>
<organism evidence="5 6">
    <name type="scientific">Faecalibacterium cf. prausnitzii KLE1255</name>
    <dbReference type="NCBI Taxonomy" id="748224"/>
    <lineage>
        <taxon>Bacteria</taxon>
        <taxon>Bacillati</taxon>
        <taxon>Bacillota</taxon>
        <taxon>Clostridia</taxon>
        <taxon>Eubacteriales</taxon>
        <taxon>Oscillospiraceae</taxon>
        <taxon>Faecalibacterium</taxon>
    </lineage>
</organism>
<keyword evidence="3" id="KW-0804">Transcription</keyword>
<dbReference type="InterPro" id="IPR018060">
    <property type="entry name" value="HTH_AraC"/>
</dbReference>